<dbReference type="GO" id="GO:0007021">
    <property type="term" value="P:tubulin complex assembly"/>
    <property type="evidence" value="ECO:0007669"/>
    <property type="project" value="TreeGrafter"/>
</dbReference>
<dbReference type="AlphaFoldDB" id="A0A8H5CC17"/>
<dbReference type="PANTHER" id="PTHR15139">
    <property type="entry name" value="TUBULIN FOLDING COFACTOR C"/>
    <property type="match status" value="1"/>
</dbReference>
<evidence type="ECO:0000259" key="7">
    <source>
        <dbReference type="PROSITE" id="PS51329"/>
    </source>
</evidence>
<reference evidence="8 9" key="1">
    <citation type="journal article" date="2020" name="ISME J.">
        <title>Uncovering the hidden diversity of litter-decomposition mechanisms in mushroom-forming fungi.</title>
        <authorList>
            <person name="Floudas D."/>
            <person name="Bentzer J."/>
            <person name="Ahren D."/>
            <person name="Johansson T."/>
            <person name="Persson P."/>
            <person name="Tunlid A."/>
        </authorList>
    </citation>
    <scope>NUCLEOTIDE SEQUENCE [LARGE SCALE GENOMIC DNA]</scope>
    <source>
        <strain evidence="8 9">CBS 291.85</strain>
    </source>
</reference>
<dbReference type="GO" id="GO:0007023">
    <property type="term" value="P:post-chaperonin tubulin folding pathway"/>
    <property type="evidence" value="ECO:0007669"/>
    <property type="project" value="InterPro"/>
</dbReference>
<feature type="region of interest" description="Disordered" evidence="6">
    <location>
        <begin position="108"/>
        <end position="159"/>
    </location>
</feature>
<dbReference type="Gene3D" id="1.20.58.1250">
    <property type="entry name" value="Tubulin Binding Cofactor C, N-terminal domain"/>
    <property type="match status" value="1"/>
</dbReference>
<dbReference type="Pfam" id="PF16752">
    <property type="entry name" value="TBCC_N"/>
    <property type="match status" value="1"/>
</dbReference>
<evidence type="ECO:0000256" key="1">
    <source>
        <dbReference type="ARBA" id="ARBA00004496"/>
    </source>
</evidence>
<evidence type="ECO:0000256" key="2">
    <source>
        <dbReference type="ARBA" id="ARBA00008848"/>
    </source>
</evidence>
<comment type="similarity">
    <text evidence="2">Belongs to the TBCC family.</text>
</comment>
<dbReference type="InterPro" id="IPR038397">
    <property type="entry name" value="TBCC_N_sf"/>
</dbReference>
<accession>A0A8H5CC17</accession>
<dbReference type="InterPro" id="IPR031925">
    <property type="entry name" value="TBCC_N"/>
</dbReference>
<evidence type="ECO:0000313" key="9">
    <source>
        <dbReference type="Proteomes" id="UP000559256"/>
    </source>
</evidence>
<organism evidence="8 9">
    <name type="scientific">Tetrapyrgos nigripes</name>
    <dbReference type="NCBI Taxonomy" id="182062"/>
    <lineage>
        <taxon>Eukaryota</taxon>
        <taxon>Fungi</taxon>
        <taxon>Dikarya</taxon>
        <taxon>Basidiomycota</taxon>
        <taxon>Agaricomycotina</taxon>
        <taxon>Agaricomycetes</taxon>
        <taxon>Agaricomycetidae</taxon>
        <taxon>Agaricales</taxon>
        <taxon>Marasmiineae</taxon>
        <taxon>Marasmiaceae</taxon>
        <taxon>Tetrapyrgos</taxon>
    </lineage>
</organism>
<evidence type="ECO:0000256" key="6">
    <source>
        <dbReference type="SAM" id="MobiDB-lite"/>
    </source>
</evidence>
<feature type="compositionally biased region" description="Low complexity" evidence="6">
    <location>
        <begin position="122"/>
        <end position="145"/>
    </location>
</feature>
<comment type="caution">
    <text evidence="8">The sequence shown here is derived from an EMBL/GenBank/DDBJ whole genome shotgun (WGS) entry which is preliminary data.</text>
</comment>
<dbReference type="InterPro" id="IPR016098">
    <property type="entry name" value="CAP/MinC_C"/>
</dbReference>
<dbReference type="OrthoDB" id="194775at2759"/>
<evidence type="ECO:0000256" key="5">
    <source>
        <dbReference type="ARBA" id="ARBA00026055"/>
    </source>
</evidence>
<dbReference type="InterPro" id="IPR012945">
    <property type="entry name" value="Tubulin-bd_cofactor_C_dom"/>
</dbReference>
<keyword evidence="9" id="KW-1185">Reference proteome</keyword>
<evidence type="ECO:0000256" key="3">
    <source>
        <dbReference type="ARBA" id="ARBA00022490"/>
    </source>
</evidence>
<dbReference type="InterPro" id="IPR017901">
    <property type="entry name" value="C-CAP_CF_C-like"/>
</dbReference>
<dbReference type="Proteomes" id="UP000559256">
    <property type="component" value="Unassembled WGS sequence"/>
</dbReference>
<dbReference type="EMBL" id="JAACJM010000189">
    <property type="protein sequence ID" value="KAF5339047.1"/>
    <property type="molecule type" value="Genomic_DNA"/>
</dbReference>
<comment type="subcellular location">
    <subcellularLocation>
        <location evidence="1">Cytoplasm</location>
    </subcellularLocation>
</comment>
<protein>
    <recommendedName>
        <fullName evidence="7">C-CAP/cofactor C-like domain-containing protein</fullName>
    </recommendedName>
</protein>
<feature type="domain" description="C-CAP/cofactor C-like" evidence="7">
    <location>
        <begin position="179"/>
        <end position="312"/>
    </location>
</feature>
<name>A0A8H5CC17_9AGAR</name>
<dbReference type="Pfam" id="PF07986">
    <property type="entry name" value="TBCC"/>
    <property type="match status" value="1"/>
</dbReference>
<sequence>MDQNNDSKLLRDDPSKKWGFADVFLTQFQTSRTDLETRLNAAKETTSEGPGTVSKEILDNLSIDFEKISKSLRGAIGLIPKSDQGSCEAQLKGLEKSLEDLRKSSAPKSKFAFKRKPKAEGSTTTSDASTTVPTTTNPPTAPTLSQDASDESALSSTPNLTLSSRSKEFLVLHSINGLPSASKSSTTRLRSDLALTDLENCVINLITPPLEAALDISAVQIRSLNNCIVLLPKINGSVMVHAIRNCIVLLGCHQFRMHTSQNVDVYLDIRSNPVIEHCSGIRFASYPPSFDTTSDAGESSLESNLSVQDFSHIRSRPSPNWSLLSKDEVEDARLKRVKELVSSGDCGERGDGHVSEVLHSILPSPS</sequence>
<dbReference type="PROSITE" id="PS51329">
    <property type="entry name" value="C_CAP_COFACTOR_C"/>
    <property type="match status" value="1"/>
</dbReference>
<comment type="subunit">
    <text evidence="5">Supercomplex made of cofactors A to E. Cofactors A and D function by capturing and stabilizing tubulin in a quasi-native conformation. Cofactor E binds to the cofactor D-tubulin complex; interaction with cofactor C then causes the release of tubulin polypeptides that are committed to the native state.</text>
</comment>
<evidence type="ECO:0000256" key="4">
    <source>
        <dbReference type="ARBA" id="ARBA00022990"/>
    </source>
</evidence>
<keyword evidence="3" id="KW-0963">Cytoplasm</keyword>
<dbReference type="Gene3D" id="2.160.20.70">
    <property type="match status" value="1"/>
</dbReference>
<proteinExistence type="inferred from homology"/>
<keyword evidence="4" id="KW-0007">Acetylation</keyword>
<dbReference type="InterPro" id="IPR027684">
    <property type="entry name" value="TBCC"/>
</dbReference>
<gene>
    <name evidence="8" type="ORF">D9758_014093</name>
</gene>
<dbReference type="GO" id="GO:0015631">
    <property type="term" value="F:tubulin binding"/>
    <property type="evidence" value="ECO:0007669"/>
    <property type="project" value="InterPro"/>
</dbReference>
<evidence type="ECO:0000313" key="8">
    <source>
        <dbReference type="EMBL" id="KAF5339047.1"/>
    </source>
</evidence>
<dbReference type="PANTHER" id="PTHR15139:SF0">
    <property type="entry name" value="TUBULIN-SPECIFIC CHAPERONE C"/>
    <property type="match status" value="1"/>
</dbReference>
<dbReference type="GO" id="GO:0005737">
    <property type="term" value="C:cytoplasm"/>
    <property type="evidence" value="ECO:0007669"/>
    <property type="project" value="UniProtKB-SubCell"/>
</dbReference>